<comment type="cofactor">
    <cofactor evidence="1">
        <name>Zn(2+)</name>
        <dbReference type="ChEBI" id="CHEBI:29105"/>
    </cofactor>
</comment>
<keyword evidence="8" id="KW-1185">Reference proteome</keyword>
<dbReference type="InterPro" id="IPR002933">
    <property type="entry name" value="Peptidase_M20"/>
</dbReference>
<evidence type="ECO:0000313" key="7">
    <source>
        <dbReference type="EMBL" id="RFU65056.1"/>
    </source>
</evidence>
<organism evidence="7 8">
    <name type="scientific">Peribacillus glennii</name>
    <dbReference type="NCBI Taxonomy" id="2303991"/>
    <lineage>
        <taxon>Bacteria</taxon>
        <taxon>Bacillati</taxon>
        <taxon>Bacillota</taxon>
        <taxon>Bacilli</taxon>
        <taxon>Bacillales</taxon>
        <taxon>Bacillaceae</taxon>
        <taxon>Peribacillus</taxon>
    </lineage>
</organism>
<dbReference type="RefSeq" id="WP_117321232.1">
    <property type="nucleotide sequence ID" value="NZ_QVTD01000003.1"/>
</dbReference>
<protein>
    <submittedName>
        <fullName evidence="7">M20 family peptidase</fullName>
    </submittedName>
</protein>
<evidence type="ECO:0000256" key="1">
    <source>
        <dbReference type="ARBA" id="ARBA00001947"/>
    </source>
</evidence>
<dbReference type="Pfam" id="PF01546">
    <property type="entry name" value="Peptidase_M20"/>
    <property type="match status" value="1"/>
</dbReference>
<dbReference type="EMBL" id="QVTD01000003">
    <property type="protein sequence ID" value="RFU65056.1"/>
    <property type="molecule type" value="Genomic_DNA"/>
</dbReference>
<dbReference type="PANTHER" id="PTHR43808:SF9">
    <property type="entry name" value="BLL0789 PROTEIN"/>
    <property type="match status" value="1"/>
</dbReference>
<dbReference type="InterPro" id="IPR050072">
    <property type="entry name" value="Peptidase_M20A"/>
</dbReference>
<dbReference type="CDD" id="cd03885">
    <property type="entry name" value="M20_CPDG2"/>
    <property type="match status" value="1"/>
</dbReference>
<keyword evidence="3" id="KW-0378">Hydrolase</keyword>
<dbReference type="InterPro" id="IPR011650">
    <property type="entry name" value="Peptidase_M20_dimer"/>
</dbReference>
<dbReference type="SUPFAM" id="SSF53187">
    <property type="entry name" value="Zn-dependent exopeptidases"/>
    <property type="match status" value="1"/>
</dbReference>
<feature type="active site" description="Proton acceptor" evidence="5">
    <location>
        <position position="146"/>
    </location>
</feature>
<dbReference type="InterPro" id="IPR001261">
    <property type="entry name" value="ArgE/DapE_CS"/>
</dbReference>
<gene>
    <name evidence="7" type="ORF">D0466_03845</name>
</gene>
<dbReference type="OrthoDB" id="9783294at2"/>
<name>A0A372LHG7_9BACI</name>
<dbReference type="GO" id="GO:0046872">
    <property type="term" value="F:metal ion binding"/>
    <property type="evidence" value="ECO:0007669"/>
    <property type="project" value="UniProtKB-KW"/>
</dbReference>
<dbReference type="Pfam" id="PF07687">
    <property type="entry name" value="M20_dimer"/>
    <property type="match status" value="1"/>
</dbReference>
<dbReference type="PIRSF" id="PIRSF037238">
    <property type="entry name" value="Carboxypeptidase_G2"/>
    <property type="match status" value="1"/>
</dbReference>
<evidence type="ECO:0000256" key="3">
    <source>
        <dbReference type="ARBA" id="ARBA00022801"/>
    </source>
</evidence>
<dbReference type="PROSITE" id="PS00758">
    <property type="entry name" value="ARGE_DAPE_CPG2_1"/>
    <property type="match status" value="1"/>
</dbReference>
<keyword evidence="2" id="KW-0479">Metal-binding</keyword>
<dbReference type="Gene3D" id="3.40.630.10">
    <property type="entry name" value="Zn peptidases"/>
    <property type="match status" value="1"/>
</dbReference>
<evidence type="ECO:0000256" key="2">
    <source>
        <dbReference type="ARBA" id="ARBA00022723"/>
    </source>
</evidence>
<dbReference type="InterPro" id="IPR017150">
    <property type="entry name" value="Pept_M20_glutamate_carboxypep"/>
</dbReference>
<comment type="caution">
    <text evidence="7">The sequence shown here is derived from an EMBL/GenBank/DDBJ whole genome shotgun (WGS) entry which is preliminary data.</text>
</comment>
<evidence type="ECO:0000313" key="8">
    <source>
        <dbReference type="Proteomes" id="UP000262939"/>
    </source>
</evidence>
<dbReference type="Gene3D" id="3.30.70.360">
    <property type="match status" value="1"/>
</dbReference>
<feature type="domain" description="Peptidase M20 dimerisation" evidence="6">
    <location>
        <begin position="180"/>
        <end position="273"/>
    </location>
</feature>
<sequence>MQGIVEFLTGKQQEMLQTLQQIVERESPTLDKEATDHLAEFISGLFEELTGGKADIIPNGEYGNHVRGEYGNGEDQILLLGHFDTVWQKGDIHQKVPFRVVDDIAYGPGVFDMKGGLVQGLYALHTLKELNETINKKVVFLFTSDEELGSPSSQRLIEEEAKKSSCVFVLEPALEGALKTARKGVGIFKLRIKGRAAHAGVEPEKGLSAILELGKQIVYLHELTDYSIGTTVNVGKVSGGTTVNVIAEEAEADIDLRVKTQAEFDRIIPIIKNLPSHINDVEVTVEGGVNRPPLERTEAVAALFNTAKKLAKEHLGFSLLEKETGGGSDGNFTAPFAPTLDGLGAVGSGAHALDEHLIISEMPRRSALLALLLKEVSK</sequence>
<dbReference type="AlphaFoldDB" id="A0A372LHG7"/>
<accession>A0A372LHG7</accession>
<dbReference type="PANTHER" id="PTHR43808">
    <property type="entry name" value="ACETYLORNITHINE DEACETYLASE"/>
    <property type="match status" value="1"/>
</dbReference>
<dbReference type="GO" id="GO:0016787">
    <property type="term" value="F:hydrolase activity"/>
    <property type="evidence" value="ECO:0007669"/>
    <property type="project" value="UniProtKB-KW"/>
</dbReference>
<keyword evidence="4" id="KW-0862">Zinc</keyword>
<dbReference type="SUPFAM" id="SSF55031">
    <property type="entry name" value="Bacterial exopeptidase dimerisation domain"/>
    <property type="match status" value="1"/>
</dbReference>
<reference evidence="7 8" key="1">
    <citation type="submission" date="2018-08" db="EMBL/GenBank/DDBJ databases">
        <title>Bacillus chawlae sp. nov., Bacillus glennii sp. nov., and Bacillus saganii sp. nov. Isolated from the Vehicle Assembly Building at Kennedy Space Center where the Viking Spacecraft were Assembled.</title>
        <authorList>
            <person name="Seuylemezian A."/>
            <person name="Vaishampayan P."/>
        </authorList>
    </citation>
    <scope>NUCLEOTIDE SEQUENCE [LARGE SCALE GENOMIC DNA]</scope>
    <source>
        <strain evidence="7 8">V44-8</strain>
    </source>
</reference>
<feature type="active site" evidence="5">
    <location>
        <position position="84"/>
    </location>
</feature>
<evidence type="ECO:0000259" key="6">
    <source>
        <dbReference type="Pfam" id="PF07687"/>
    </source>
</evidence>
<evidence type="ECO:0000256" key="5">
    <source>
        <dbReference type="PIRSR" id="PIRSR037238-1"/>
    </source>
</evidence>
<proteinExistence type="predicted"/>
<dbReference type="InterPro" id="IPR036264">
    <property type="entry name" value="Bact_exopeptidase_dim_dom"/>
</dbReference>
<dbReference type="Proteomes" id="UP000262939">
    <property type="component" value="Unassembled WGS sequence"/>
</dbReference>
<evidence type="ECO:0000256" key="4">
    <source>
        <dbReference type="ARBA" id="ARBA00022833"/>
    </source>
</evidence>